<dbReference type="CDD" id="cd16027">
    <property type="entry name" value="SGSH"/>
    <property type="match status" value="1"/>
</dbReference>
<name>A0A5R9IKR0_9GAMM</name>
<evidence type="ECO:0000256" key="7">
    <source>
        <dbReference type="SAM" id="SignalP"/>
    </source>
</evidence>
<keyword evidence="5" id="KW-0378">Hydrolase</keyword>
<dbReference type="EMBL" id="VCBC01000006">
    <property type="protein sequence ID" value="TLU65862.1"/>
    <property type="molecule type" value="Genomic_DNA"/>
</dbReference>
<sequence length="471" mass="52990">MGLFNLYQRCVISSAAALVFVAGCATPATEQQDKQNSESVGNTPPNILLILSDDHAWNDYGFMGHPIVQTPALDQLASESVTFKHGYVPTSLCRPSLATIATGLYAHQHGITGNDPSRTLPGGKSGLEYQRQRAEIIKKIDALDTLPELLKQQGYLSLQTGKWWEGSFQRGGFDEGMTRGFPEKGGRHGDDGLKIGREGIVKITDFMDRAKAVNQPFFVWYAPYMPHTPHNPPERLLQKYRSNALPISIAKYYAMIEWFDETNQQLLTHLKKTGLKDNTLIVYVSDNGWVSNPTQTGRFLPRSKQSPGESGVRTPIMFSLPNQFVPQMRDEFVSSIDIVPTILATADIEVPKHLPGLNLFTAMQQQTPIAREAIFGEGFAHDMHDINEPESTLLYRWVIDGKWKLILSYDGKNVSYQKYHDGVLAGPRLYNLLEDEHETNNLADQYPHIVDQLGEKLSQWYPIKNRKILPH</sequence>
<evidence type="ECO:0000256" key="2">
    <source>
        <dbReference type="ARBA" id="ARBA00008779"/>
    </source>
</evidence>
<feature type="signal peptide" evidence="7">
    <location>
        <begin position="1"/>
        <end position="30"/>
    </location>
</feature>
<comment type="cofactor">
    <cofactor evidence="1">
        <name>Ca(2+)</name>
        <dbReference type="ChEBI" id="CHEBI:29108"/>
    </cofactor>
</comment>
<dbReference type="PANTHER" id="PTHR42693:SF42">
    <property type="entry name" value="ARYLSULFATASE G"/>
    <property type="match status" value="1"/>
</dbReference>
<evidence type="ECO:0000256" key="3">
    <source>
        <dbReference type="ARBA" id="ARBA00022723"/>
    </source>
</evidence>
<dbReference type="InterPro" id="IPR050738">
    <property type="entry name" value="Sulfatase"/>
</dbReference>
<evidence type="ECO:0000256" key="5">
    <source>
        <dbReference type="ARBA" id="ARBA00022801"/>
    </source>
</evidence>
<keyword evidence="3" id="KW-0479">Metal-binding</keyword>
<organism evidence="9 10">
    <name type="scientific">Thalassotalea litorea</name>
    <dbReference type="NCBI Taxonomy" id="2020715"/>
    <lineage>
        <taxon>Bacteria</taxon>
        <taxon>Pseudomonadati</taxon>
        <taxon>Pseudomonadota</taxon>
        <taxon>Gammaproteobacteria</taxon>
        <taxon>Alteromonadales</taxon>
        <taxon>Colwelliaceae</taxon>
        <taxon>Thalassotalea</taxon>
    </lineage>
</organism>
<feature type="chain" id="PRO_5024359649" evidence="7">
    <location>
        <begin position="31"/>
        <end position="471"/>
    </location>
</feature>
<dbReference type="OrthoDB" id="974590at2"/>
<dbReference type="Proteomes" id="UP000307790">
    <property type="component" value="Unassembled WGS sequence"/>
</dbReference>
<dbReference type="InterPro" id="IPR017850">
    <property type="entry name" value="Alkaline_phosphatase_core_sf"/>
</dbReference>
<evidence type="ECO:0000259" key="8">
    <source>
        <dbReference type="Pfam" id="PF00884"/>
    </source>
</evidence>
<evidence type="ECO:0000256" key="4">
    <source>
        <dbReference type="ARBA" id="ARBA00022729"/>
    </source>
</evidence>
<dbReference type="SUPFAM" id="SSF53649">
    <property type="entry name" value="Alkaline phosphatase-like"/>
    <property type="match status" value="1"/>
</dbReference>
<dbReference type="Gene3D" id="3.40.720.10">
    <property type="entry name" value="Alkaline Phosphatase, subunit A"/>
    <property type="match status" value="1"/>
</dbReference>
<reference evidence="9 10" key="1">
    <citation type="submission" date="2019-05" db="EMBL/GenBank/DDBJ databases">
        <title>Genome sequences of Thalassotalea litorea 1K03283.</title>
        <authorList>
            <person name="Zhang D."/>
        </authorList>
    </citation>
    <scope>NUCLEOTIDE SEQUENCE [LARGE SCALE GENOMIC DNA]</scope>
    <source>
        <strain evidence="9 10">MCCC 1K03283</strain>
    </source>
</reference>
<proteinExistence type="inferred from homology"/>
<accession>A0A5R9IKR0</accession>
<dbReference type="AlphaFoldDB" id="A0A5R9IKR0"/>
<keyword evidence="10" id="KW-1185">Reference proteome</keyword>
<evidence type="ECO:0000256" key="6">
    <source>
        <dbReference type="ARBA" id="ARBA00022837"/>
    </source>
</evidence>
<dbReference type="GO" id="GO:0004065">
    <property type="term" value="F:arylsulfatase activity"/>
    <property type="evidence" value="ECO:0007669"/>
    <property type="project" value="TreeGrafter"/>
</dbReference>
<evidence type="ECO:0000313" key="10">
    <source>
        <dbReference type="Proteomes" id="UP000307790"/>
    </source>
</evidence>
<evidence type="ECO:0000256" key="1">
    <source>
        <dbReference type="ARBA" id="ARBA00001913"/>
    </source>
</evidence>
<evidence type="ECO:0000313" key="9">
    <source>
        <dbReference type="EMBL" id="TLU65862.1"/>
    </source>
</evidence>
<comment type="caution">
    <text evidence="9">The sequence shown here is derived from an EMBL/GenBank/DDBJ whole genome shotgun (WGS) entry which is preliminary data.</text>
</comment>
<keyword evidence="4 7" id="KW-0732">Signal</keyword>
<comment type="similarity">
    <text evidence="2">Belongs to the sulfatase family.</text>
</comment>
<dbReference type="InterPro" id="IPR000917">
    <property type="entry name" value="Sulfatase_N"/>
</dbReference>
<keyword evidence="6" id="KW-0106">Calcium</keyword>
<dbReference type="Pfam" id="PF00884">
    <property type="entry name" value="Sulfatase"/>
    <property type="match status" value="1"/>
</dbReference>
<feature type="domain" description="Sulfatase N-terminal" evidence="8">
    <location>
        <begin position="45"/>
        <end position="348"/>
    </location>
</feature>
<dbReference type="Gene3D" id="3.30.1120.10">
    <property type="match status" value="1"/>
</dbReference>
<protein>
    <submittedName>
        <fullName evidence="9">Sulfatase</fullName>
    </submittedName>
</protein>
<dbReference type="GO" id="GO:0046872">
    <property type="term" value="F:metal ion binding"/>
    <property type="evidence" value="ECO:0007669"/>
    <property type="project" value="UniProtKB-KW"/>
</dbReference>
<gene>
    <name evidence="9" type="ORF">FE810_07505</name>
</gene>
<dbReference type="PANTHER" id="PTHR42693">
    <property type="entry name" value="ARYLSULFATASE FAMILY MEMBER"/>
    <property type="match status" value="1"/>
</dbReference>